<dbReference type="KEGG" id="vg:16901009"/>
<dbReference type="EMBL" id="KF148055">
    <property type="protein sequence ID" value="AGP24945.1"/>
    <property type="molecule type" value="Genomic_DNA"/>
</dbReference>
<name>S4X134_9CAUD</name>
<reference evidence="1 2" key="1">
    <citation type="submission" date="2013-05" db="EMBL/GenBank/DDBJ databases">
        <authorList>
            <person name="Anany H."/>
            <person name="Corbeil J."/>
            <person name="Kropinski A.M."/>
            <person name="Moineau S."/>
            <person name="Plante P.-L."/>
            <person name="Tremblay D."/>
        </authorList>
    </citation>
    <scope>NUCLEOTIDE SEQUENCE [LARGE SCALE GENOMIC DNA]</scope>
</reference>
<protein>
    <submittedName>
        <fullName evidence="1">Uncharacterized protein</fullName>
    </submittedName>
</protein>
<proteinExistence type="predicted"/>
<evidence type="ECO:0000313" key="2">
    <source>
        <dbReference type="Proteomes" id="UP000014902"/>
    </source>
</evidence>
<dbReference type="RefSeq" id="YP_008239766.1">
    <property type="nucleotide sequence ID" value="NC_021777.1"/>
</dbReference>
<keyword evidence="2" id="KW-1185">Reference proteome</keyword>
<evidence type="ECO:0000313" key="1">
    <source>
        <dbReference type="EMBL" id="AGP24945.1"/>
    </source>
</evidence>
<dbReference type="OrthoDB" id="19481at10239"/>
<sequence>MNSDDEAFNRRFKRYVNEKCAASSNASEHISDIDEVKQVIHNLQRHIAGRDDEIHVLKDKVKELRGTIEYMNAYLRRLTSRPRQSGCRKCGLKEYSQGIVKYRIIK</sequence>
<dbReference type="Proteomes" id="UP000014902">
    <property type="component" value="Segment"/>
</dbReference>
<gene>
    <name evidence="1" type="ORF">Jersey_57</name>
</gene>
<organism evidence="1 2">
    <name type="scientific">Salmonella phage Jersey</name>
    <dbReference type="NCBI Taxonomy" id="1340534"/>
    <lineage>
        <taxon>Viruses</taxon>
        <taxon>Duplodnaviria</taxon>
        <taxon>Heunggongvirae</taxon>
        <taxon>Uroviricota</taxon>
        <taxon>Caudoviricetes</taxon>
        <taxon>Sarkviridae</taxon>
        <taxon>Guernseyvirinae</taxon>
        <taxon>Jerseyvirus</taxon>
        <taxon>Jerseyvirus jersey</taxon>
    </lineage>
</organism>
<dbReference type="GeneID" id="16901009"/>
<accession>S4X134</accession>